<name>A0A816ECH1_9BILA</name>
<dbReference type="OrthoDB" id="416344at2759"/>
<keyword evidence="1" id="KW-1133">Transmembrane helix</keyword>
<evidence type="ECO:0000313" key="3">
    <source>
        <dbReference type="Proteomes" id="UP000663834"/>
    </source>
</evidence>
<evidence type="ECO:0000256" key="1">
    <source>
        <dbReference type="SAM" id="Phobius"/>
    </source>
</evidence>
<organism evidence="2 3">
    <name type="scientific">Rotaria magnacalcarata</name>
    <dbReference type="NCBI Taxonomy" id="392030"/>
    <lineage>
        <taxon>Eukaryota</taxon>
        <taxon>Metazoa</taxon>
        <taxon>Spiralia</taxon>
        <taxon>Gnathifera</taxon>
        <taxon>Rotifera</taxon>
        <taxon>Eurotatoria</taxon>
        <taxon>Bdelloidea</taxon>
        <taxon>Philodinida</taxon>
        <taxon>Philodinidae</taxon>
        <taxon>Rotaria</taxon>
    </lineage>
</organism>
<dbReference type="Proteomes" id="UP000663834">
    <property type="component" value="Unassembled WGS sequence"/>
</dbReference>
<proteinExistence type="predicted"/>
<sequence length="215" mass="24786">MYVHEKINARNISFTINIALSVAFLLGAVIVLVPCVIAISRKPKDYSSSPTQIQLPTWNASDYQSNNDYYDKLTGIYDFNRTHNLRLDRLSSPCFDPIDGSSSFVYEFDELFIRHWDEYMYGRYHHPFIVSLEKNSKGIYHFSSIPKDILFNIDSDSPKRFIGSSISKVALLNDWDRSIQAIIWSNDGQSLFLKLGEQAQYVIYKQSNVTSFHTS</sequence>
<evidence type="ECO:0000313" key="2">
    <source>
        <dbReference type="EMBL" id="CAF1644230.1"/>
    </source>
</evidence>
<gene>
    <name evidence="2" type="ORF">KQP761_LOCUS28662</name>
</gene>
<keyword evidence="1" id="KW-0812">Transmembrane</keyword>
<reference evidence="2" key="1">
    <citation type="submission" date="2021-02" db="EMBL/GenBank/DDBJ databases">
        <authorList>
            <person name="Nowell W R."/>
        </authorList>
    </citation>
    <scope>NUCLEOTIDE SEQUENCE</scope>
</reference>
<dbReference type="AlphaFoldDB" id="A0A816ECH1"/>
<feature type="transmembrane region" description="Helical" evidence="1">
    <location>
        <begin position="12"/>
        <end position="39"/>
    </location>
</feature>
<dbReference type="EMBL" id="CAJNOW010015685">
    <property type="protein sequence ID" value="CAF1644230.1"/>
    <property type="molecule type" value="Genomic_DNA"/>
</dbReference>
<keyword evidence="1" id="KW-0472">Membrane</keyword>
<comment type="caution">
    <text evidence="2">The sequence shown here is derived from an EMBL/GenBank/DDBJ whole genome shotgun (WGS) entry which is preliminary data.</text>
</comment>
<protein>
    <submittedName>
        <fullName evidence="2">Uncharacterized protein</fullName>
    </submittedName>
</protein>
<accession>A0A816ECH1</accession>